<sequence length="235" mass="26796">MNHLCDEMNMSNVVAYVRLSPKYKDFEAHVSEIKDAYPNVKLFTETGIKGYVPAEERPVFQSLDEQLQAGDTLVVWWISALGRDFECCNNTMRTLLAKGVHIQTINQSLSFTPDCVMTDVLMKLVQGYAEAESRYRRAAAEFGRKALRDDPEEWKAKFRGRRADKTRHQKIAALLLEGKTLQVVADEAQTSISTVKRVKAKLSEAGEVGDLRRRYKHHHVGHCQNEGNKQNENKE</sequence>
<dbReference type="EMBL" id="AAPH01000014">
    <property type="protein sequence ID" value="EAS43028.1"/>
    <property type="molecule type" value="Genomic_DNA"/>
</dbReference>
<dbReference type="InterPro" id="IPR036162">
    <property type="entry name" value="Resolvase-like_N_sf"/>
</dbReference>
<evidence type="ECO:0000313" key="3">
    <source>
        <dbReference type="Proteomes" id="UP000003789"/>
    </source>
</evidence>
<comment type="caution">
    <text evidence="2">The sequence shown here is derived from an EMBL/GenBank/DDBJ whole genome shotgun (WGS) entry which is preliminary data.</text>
</comment>
<dbReference type="GO" id="GO:0003677">
    <property type="term" value="F:DNA binding"/>
    <property type="evidence" value="ECO:0007669"/>
    <property type="project" value="InterPro"/>
</dbReference>
<dbReference type="GO" id="GO:0000150">
    <property type="term" value="F:DNA strand exchange activity"/>
    <property type="evidence" value="ECO:0007669"/>
    <property type="project" value="InterPro"/>
</dbReference>
<dbReference type="HOGENOM" id="CLU_102206_0_0_6"/>
<dbReference type="SMART" id="SM00857">
    <property type="entry name" value="Resolvase"/>
    <property type="match status" value="1"/>
</dbReference>
<protein>
    <submittedName>
        <fullName evidence="2">Putative recombinase</fullName>
    </submittedName>
</protein>
<dbReference type="CDD" id="cd03768">
    <property type="entry name" value="SR_ResInv"/>
    <property type="match status" value="1"/>
</dbReference>
<gene>
    <name evidence="2" type="ORF">P3TCK_11299</name>
</gene>
<dbReference type="Gene3D" id="3.40.50.1390">
    <property type="entry name" value="Resolvase, N-terminal catalytic domain"/>
    <property type="match status" value="1"/>
</dbReference>
<dbReference type="SUPFAM" id="SSF53041">
    <property type="entry name" value="Resolvase-like"/>
    <property type="match status" value="1"/>
</dbReference>
<evidence type="ECO:0000313" key="2">
    <source>
        <dbReference type="EMBL" id="EAS43028.1"/>
    </source>
</evidence>
<organism evidence="2 3">
    <name type="scientific">Photobacterium profundum 3TCK</name>
    <dbReference type="NCBI Taxonomy" id="314280"/>
    <lineage>
        <taxon>Bacteria</taxon>
        <taxon>Pseudomonadati</taxon>
        <taxon>Pseudomonadota</taxon>
        <taxon>Gammaproteobacteria</taxon>
        <taxon>Vibrionales</taxon>
        <taxon>Vibrionaceae</taxon>
        <taxon>Photobacterium</taxon>
    </lineage>
</organism>
<dbReference type="OrthoDB" id="9797501at2"/>
<name>Q1Z3H8_9GAMM</name>
<dbReference type="Proteomes" id="UP000003789">
    <property type="component" value="Unassembled WGS sequence"/>
</dbReference>
<evidence type="ECO:0000259" key="1">
    <source>
        <dbReference type="PROSITE" id="PS51736"/>
    </source>
</evidence>
<feature type="domain" description="Resolvase/invertase-type recombinase catalytic" evidence="1">
    <location>
        <begin position="12"/>
        <end position="151"/>
    </location>
</feature>
<reference evidence="2 3" key="1">
    <citation type="submission" date="2006-03" db="EMBL/GenBank/DDBJ databases">
        <authorList>
            <person name="Bartlett D.H."/>
            <person name="Valle G."/>
            <person name="Lauro F.M."/>
            <person name="Vezzi A."/>
            <person name="Simonato F."/>
            <person name="Eloe E."/>
            <person name="Vitulo N."/>
            <person name="Stratton T.K."/>
            <person name="D'angelo M."/>
            <person name="Ferriera S."/>
            <person name="Johnson J."/>
            <person name="Kravitz S."/>
            <person name="Beeson K."/>
            <person name="Sutton G."/>
            <person name="Rogers Y."/>
            <person name="Friedman R."/>
            <person name="Frazier M."/>
            <person name="Venter J.C."/>
        </authorList>
    </citation>
    <scope>NUCLEOTIDE SEQUENCE [LARGE SCALE GENOMIC DNA]</scope>
    <source>
        <strain evidence="2 3">3TCK</strain>
    </source>
</reference>
<accession>Q1Z3H8</accession>
<dbReference type="InterPro" id="IPR006119">
    <property type="entry name" value="Resolv_N"/>
</dbReference>
<dbReference type="AlphaFoldDB" id="Q1Z3H8"/>
<proteinExistence type="predicted"/>
<dbReference type="PROSITE" id="PS51736">
    <property type="entry name" value="RECOMBINASES_3"/>
    <property type="match status" value="1"/>
</dbReference>
<dbReference type="Pfam" id="PF00239">
    <property type="entry name" value="Resolvase"/>
    <property type="match status" value="1"/>
</dbReference>